<dbReference type="Pfam" id="PF07707">
    <property type="entry name" value="BACK"/>
    <property type="match status" value="1"/>
</dbReference>
<dbReference type="GO" id="GO:0042803">
    <property type="term" value="F:protein homodimerization activity"/>
    <property type="evidence" value="ECO:0007669"/>
    <property type="project" value="UniProtKB-ARBA"/>
</dbReference>
<evidence type="ECO:0000256" key="2">
    <source>
        <dbReference type="ARBA" id="ARBA00004906"/>
    </source>
</evidence>
<dbReference type="InterPro" id="IPR045890">
    <property type="entry name" value="POB1-like"/>
</dbReference>
<comment type="pathway">
    <text evidence="2">Protein modification; protein ubiquitination.</text>
</comment>
<accession>A0A438EBH2</accession>
<dbReference type="EMBL" id="QGNW01001337">
    <property type="protein sequence ID" value="RVW45009.1"/>
    <property type="molecule type" value="Genomic_DNA"/>
</dbReference>
<evidence type="ECO:0000256" key="1">
    <source>
        <dbReference type="ARBA" id="ARBA00002668"/>
    </source>
</evidence>
<evidence type="ECO:0000259" key="5">
    <source>
        <dbReference type="PROSITE" id="PS50097"/>
    </source>
</evidence>
<dbReference type="SUPFAM" id="SSF54695">
    <property type="entry name" value="POZ domain"/>
    <property type="match status" value="1"/>
</dbReference>
<dbReference type="GO" id="GO:0010114">
    <property type="term" value="P:response to red light"/>
    <property type="evidence" value="ECO:0007669"/>
    <property type="project" value="UniProtKB-ARBA"/>
</dbReference>
<reference evidence="6 7" key="1">
    <citation type="journal article" date="2018" name="PLoS Genet.">
        <title>Population sequencing reveals clonal diversity and ancestral inbreeding in the grapevine cultivar Chardonnay.</title>
        <authorList>
            <person name="Roach M.J."/>
            <person name="Johnson D.L."/>
            <person name="Bohlmann J."/>
            <person name="van Vuuren H.J."/>
            <person name="Jones S.J."/>
            <person name="Pretorius I.S."/>
            <person name="Schmidt S.A."/>
            <person name="Borneman A.R."/>
        </authorList>
    </citation>
    <scope>NUCLEOTIDE SEQUENCE [LARGE SCALE GENOMIC DNA]</scope>
    <source>
        <strain evidence="7">cv. Chardonnay</strain>
        <tissue evidence="6">Leaf</tissue>
    </source>
</reference>
<feature type="compositionally biased region" description="Polar residues" evidence="4">
    <location>
        <begin position="181"/>
        <end position="192"/>
    </location>
</feature>
<evidence type="ECO:0000313" key="7">
    <source>
        <dbReference type="Proteomes" id="UP000288805"/>
    </source>
</evidence>
<dbReference type="Gene3D" id="1.25.40.420">
    <property type="match status" value="1"/>
</dbReference>
<feature type="compositionally biased region" description="Polar residues" evidence="4">
    <location>
        <begin position="162"/>
        <end position="172"/>
    </location>
</feature>
<dbReference type="OrthoDB" id="45365at2759"/>
<evidence type="ECO:0000256" key="3">
    <source>
        <dbReference type="ARBA" id="ARBA00022786"/>
    </source>
</evidence>
<comment type="caution">
    <text evidence="6">The sequence shown here is derived from an EMBL/GenBank/DDBJ whole genome shotgun (WGS) entry which is preliminary data.</text>
</comment>
<dbReference type="GO" id="GO:0046982">
    <property type="term" value="F:protein heterodimerization activity"/>
    <property type="evidence" value="ECO:0007669"/>
    <property type="project" value="UniProtKB-ARBA"/>
</dbReference>
<dbReference type="PANTHER" id="PTHR46336">
    <property type="entry name" value="OS02G0260700 PROTEIN"/>
    <property type="match status" value="1"/>
</dbReference>
<dbReference type="PROSITE" id="PS50097">
    <property type="entry name" value="BTB"/>
    <property type="match status" value="1"/>
</dbReference>
<dbReference type="InterPro" id="IPR011705">
    <property type="entry name" value="BACK"/>
</dbReference>
<protein>
    <submittedName>
        <fullName evidence="6">BTB/POZ domain-containing protein POB1</fullName>
    </submittedName>
</protein>
<sequence>MLQFLSNCFINALYGLRFMEGQRRLPDGWTRDFNLYRFLIQSLYLQEGIRTGCPDAPSDGFVSHGQRERYKSVGLLPGIKKLSGGSLSSSCEAWSSPPYWRLSETVVGGPDRRTIIMRILKGIRMMMVRLITRAACHCELRVGGRELYVWRRGKKIEEKKGNTPQMRDSNTDLFDPRTAMDSDSSPGSTPTVSSCDFGCAFNDINFSHRILRIEIMAGAQDSRSEGEGCTSIADWARHRKRRREDIKKENGADIVTCPEEQILNCNQPDVDDVVASENDDKEAVAMIEESASGNEAEVGNNSAWNMDCSTVVRIKTLHISPLILAAKSPFFYKLFSNEMRESEQRRVTLRINASEEAALMELLNFMYSNTLSTSTAPGSLDVPMAADKFEVVSRMRHCSRLLRNLPMIPESALLGLELPSSALMAEAVQPLTDVAKQYLASRYKDTTKFQEEAMALPLVGIEAVLSSDDLQVASEDAVYDFVLKWARARYPKLEERHEILGTRLGRFIQFSYVTCRKLKKVLTCNDFDHALHPRLCWRLHFSRPRPLIGSEAWLQRTLPSSTVASWSGPTSIVQSRLWSLNFLDSRVLSTWI</sequence>
<dbReference type="AlphaFoldDB" id="A0A438EBH2"/>
<dbReference type="InterPro" id="IPR011333">
    <property type="entry name" value="SKP1/BTB/POZ_sf"/>
</dbReference>
<feature type="domain" description="BTB" evidence="5">
    <location>
        <begin position="306"/>
        <end position="375"/>
    </location>
</feature>
<gene>
    <name evidence="6" type="primary">POB1_6</name>
    <name evidence="6" type="ORF">CK203_115083</name>
</gene>
<feature type="region of interest" description="Disordered" evidence="4">
    <location>
        <begin position="159"/>
        <end position="192"/>
    </location>
</feature>
<dbReference type="SMART" id="SM00225">
    <property type="entry name" value="BTB"/>
    <property type="match status" value="1"/>
</dbReference>
<proteinExistence type="predicted"/>
<dbReference type="FunFam" id="1.25.40.420:FF:000008">
    <property type="entry name" value="BTB/POZ domain-containing protein POB1"/>
    <property type="match status" value="1"/>
</dbReference>
<dbReference type="Gene3D" id="3.30.710.10">
    <property type="entry name" value="Potassium Channel Kv1.1, Chain A"/>
    <property type="match status" value="1"/>
</dbReference>
<dbReference type="FunFam" id="3.30.710.10:FF:000099">
    <property type="entry name" value="BTB/POZ domain-containing protein POB1"/>
    <property type="match status" value="1"/>
</dbReference>
<dbReference type="PANTHER" id="PTHR46336:SF3">
    <property type="entry name" value="BTB_POZ DOMAIN-CONTAINING PROTEIN POB1"/>
    <property type="match status" value="1"/>
</dbReference>
<dbReference type="Proteomes" id="UP000288805">
    <property type="component" value="Unassembled WGS sequence"/>
</dbReference>
<keyword evidence="3" id="KW-0833">Ubl conjugation pathway</keyword>
<dbReference type="InterPro" id="IPR000210">
    <property type="entry name" value="BTB/POZ_dom"/>
</dbReference>
<dbReference type="Pfam" id="PF00651">
    <property type="entry name" value="BTB"/>
    <property type="match status" value="1"/>
</dbReference>
<dbReference type="CDD" id="cd18186">
    <property type="entry name" value="BTB_POZ_ZBTB_KLHL-like"/>
    <property type="match status" value="1"/>
</dbReference>
<evidence type="ECO:0000313" key="6">
    <source>
        <dbReference type="EMBL" id="RVW45009.1"/>
    </source>
</evidence>
<organism evidence="6 7">
    <name type="scientific">Vitis vinifera</name>
    <name type="common">Grape</name>
    <dbReference type="NCBI Taxonomy" id="29760"/>
    <lineage>
        <taxon>Eukaryota</taxon>
        <taxon>Viridiplantae</taxon>
        <taxon>Streptophyta</taxon>
        <taxon>Embryophyta</taxon>
        <taxon>Tracheophyta</taxon>
        <taxon>Spermatophyta</taxon>
        <taxon>Magnoliopsida</taxon>
        <taxon>eudicotyledons</taxon>
        <taxon>Gunneridae</taxon>
        <taxon>Pentapetalae</taxon>
        <taxon>rosids</taxon>
        <taxon>Vitales</taxon>
        <taxon>Vitaceae</taxon>
        <taxon>Viteae</taxon>
        <taxon>Vitis</taxon>
    </lineage>
</organism>
<evidence type="ECO:0000256" key="4">
    <source>
        <dbReference type="SAM" id="MobiDB-lite"/>
    </source>
</evidence>
<comment type="function">
    <text evidence="1">May act as a substrate-specific adapter of an E3 ubiquitin-protein ligase complex (CUL3-RBX1-BTB) which mediates the ubiquitination and subsequent proteasomal degradation of target proteins.</text>
</comment>
<name>A0A438EBH2_VITVI</name>